<protein>
    <recommendedName>
        <fullName evidence="6 12">1-(5-phosphoribosyl)-5-[(5-phosphoribosylamino)methylideneamino] imidazole-4-carboxamide isomerase</fullName>
        <ecNumber evidence="5 12">5.3.1.16</ecNumber>
    </recommendedName>
    <alternativeName>
        <fullName evidence="11 12">Phosphoribosylformimino-5-aminoimidazole carboxamide ribotide isomerase</fullName>
    </alternativeName>
</protein>
<evidence type="ECO:0000313" key="16">
    <source>
        <dbReference type="Proteomes" id="UP001304970"/>
    </source>
</evidence>
<dbReference type="InterPro" id="IPR011060">
    <property type="entry name" value="RibuloseP-bd_barrel"/>
</dbReference>
<dbReference type="GO" id="GO:0000105">
    <property type="term" value="P:L-histidine biosynthetic process"/>
    <property type="evidence" value="ECO:0007669"/>
    <property type="project" value="UniProtKB-UniRule"/>
</dbReference>
<proteinExistence type="inferred from homology"/>
<evidence type="ECO:0000313" key="15">
    <source>
        <dbReference type="EMBL" id="WNY26366.1"/>
    </source>
</evidence>
<comment type="similarity">
    <text evidence="4 12 13">Belongs to the HisA/HisF family.</text>
</comment>
<evidence type="ECO:0000256" key="4">
    <source>
        <dbReference type="ARBA" id="ARBA00009667"/>
    </source>
</evidence>
<dbReference type="InterPro" id="IPR006062">
    <property type="entry name" value="His_biosynth"/>
</dbReference>
<feature type="active site" description="Proton donor" evidence="12">
    <location>
        <position position="154"/>
    </location>
</feature>
<dbReference type="SUPFAM" id="SSF51366">
    <property type="entry name" value="Ribulose-phoshate binding barrel"/>
    <property type="match status" value="1"/>
</dbReference>
<dbReference type="InterPro" id="IPR023016">
    <property type="entry name" value="HisA/PriA"/>
</dbReference>
<feature type="active site" description="Proton acceptor" evidence="12">
    <location>
        <position position="29"/>
    </location>
</feature>
<evidence type="ECO:0000256" key="14">
    <source>
        <dbReference type="RuleBase" id="RU003658"/>
    </source>
</evidence>
<dbReference type="FunFam" id="3.20.20.70:FF:000009">
    <property type="entry name" value="1-(5-phosphoribosyl)-5-[(5-phosphoribosylamino)methylideneamino] imidazole-4-carboxamide isomerase"/>
    <property type="match status" value="1"/>
</dbReference>
<comment type="pathway">
    <text evidence="3 12 14">Amino-acid biosynthesis; L-histidine biosynthesis; L-histidine from 5-phospho-alpha-D-ribose 1-diphosphate: step 4/9.</text>
</comment>
<sequence>MDSKNKKNKIENGHGKRINPDFEILPAVDMKNGKCVQLVQGIPGSEMVSLDNPAEVALSWVARGAKTLHLVDLDGAFEGKRKNASIIEEIISRAKPLDIQIQIGGGIRSFEDAAKLLNWGADRVILSTIALKNPKIVRDVSESFGKKSVVVGLDSKNGYVAVEGWTEISTKKAVDVGKSFEELGAGYILFTNIDTEGLLKGVDVRPTQELTESVQIPVIASGGVTTIDDLFELKKIGAWGAVVGSALYTHKFTLEDAIAALKSNV</sequence>
<evidence type="ECO:0000256" key="8">
    <source>
        <dbReference type="ARBA" id="ARBA00022605"/>
    </source>
</evidence>
<dbReference type="EMBL" id="CP131061">
    <property type="protein sequence ID" value="WNY26366.1"/>
    <property type="molecule type" value="Genomic_DNA"/>
</dbReference>
<dbReference type="PANTHER" id="PTHR43090:SF7">
    <property type="entry name" value="1-(5-PHOSPHORIBOSYL)-5-[(5-PHOSPHORIBOSYLAMINO)METHYLIDENEAMINO] IMIDAZOLE-4-CARBOXAMIDE ISOMERASE"/>
    <property type="match status" value="1"/>
</dbReference>
<evidence type="ECO:0000256" key="13">
    <source>
        <dbReference type="RuleBase" id="RU003657"/>
    </source>
</evidence>
<evidence type="ECO:0000256" key="10">
    <source>
        <dbReference type="ARBA" id="ARBA00023235"/>
    </source>
</evidence>
<gene>
    <name evidence="12 15" type="primary">hisA</name>
    <name evidence="15" type="ORF">MsAm2_01260</name>
</gene>
<dbReference type="GO" id="GO:0000162">
    <property type="term" value="P:L-tryptophan biosynthetic process"/>
    <property type="evidence" value="ECO:0007669"/>
    <property type="project" value="TreeGrafter"/>
</dbReference>
<dbReference type="HAMAP" id="MF_01014">
    <property type="entry name" value="HisA"/>
    <property type="match status" value="1"/>
</dbReference>
<dbReference type="Pfam" id="PF00977">
    <property type="entry name" value="His_biosynth"/>
    <property type="match status" value="1"/>
</dbReference>
<comment type="catalytic activity">
    <reaction evidence="1 12 14">
        <text>1-(5-phospho-beta-D-ribosyl)-5-[(5-phospho-beta-D-ribosylamino)methylideneamino]imidazole-4-carboxamide = 5-[(5-phospho-1-deoxy-D-ribulos-1-ylimino)methylamino]-1-(5-phospho-beta-D-ribosyl)imidazole-4-carboxamide</text>
        <dbReference type="Rhea" id="RHEA:15469"/>
        <dbReference type="ChEBI" id="CHEBI:58435"/>
        <dbReference type="ChEBI" id="CHEBI:58525"/>
        <dbReference type="EC" id="5.3.1.16"/>
    </reaction>
</comment>
<evidence type="ECO:0000256" key="11">
    <source>
        <dbReference type="ARBA" id="ARBA00030547"/>
    </source>
</evidence>
<keyword evidence="9 12" id="KW-0368">Histidine biosynthesis</keyword>
<dbReference type="RefSeq" id="WP_338097893.1">
    <property type="nucleotide sequence ID" value="NZ_CP131061.1"/>
</dbReference>
<dbReference type="CDD" id="cd04732">
    <property type="entry name" value="HisA"/>
    <property type="match status" value="1"/>
</dbReference>
<dbReference type="NCBIfam" id="TIGR00007">
    <property type="entry name" value="1-(5-phosphoribosyl)-5-[(5-phosphoribosylamino)methylideneamino]imidazole-4-carboxamide isomerase"/>
    <property type="match status" value="1"/>
</dbReference>
<dbReference type="GeneID" id="89227522"/>
<dbReference type="GO" id="GO:0003949">
    <property type="term" value="F:1-(5-phosphoribosyl)-5-[(5-phosphoribosylamino)methylideneamino]imidazole-4-carboxamide isomerase activity"/>
    <property type="evidence" value="ECO:0007669"/>
    <property type="project" value="UniProtKB-UniRule"/>
</dbReference>
<evidence type="ECO:0000256" key="3">
    <source>
        <dbReference type="ARBA" id="ARBA00005133"/>
    </source>
</evidence>
<dbReference type="EC" id="5.3.1.16" evidence="5 12"/>
<keyword evidence="16" id="KW-1185">Reference proteome</keyword>
<evidence type="ECO:0000256" key="1">
    <source>
        <dbReference type="ARBA" id="ARBA00000901"/>
    </source>
</evidence>
<dbReference type="AlphaFoldDB" id="A0AA96V5P7"/>
<accession>A0AA96V5P7</accession>
<dbReference type="GO" id="GO:0005737">
    <property type="term" value="C:cytoplasm"/>
    <property type="evidence" value="ECO:0007669"/>
    <property type="project" value="UniProtKB-SubCell"/>
</dbReference>
<evidence type="ECO:0000256" key="6">
    <source>
        <dbReference type="ARBA" id="ARBA00018464"/>
    </source>
</evidence>
<evidence type="ECO:0000256" key="12">
    <source>
        <dbReference type="HAMAP-Rule" id="MF_01014"/>
    </source>
</evidence>
<dbReference type="InterPro" id="IPR013785">
    <property type="entry name" value="Aldolase_TIM"/>
</dbReference>
<evidence type="ECO:0000256" key="2">
    <source>
        <dbReference type="ARBA" id="ARBA00004496"/>
    </source>
</evidence>
<dbReference type="NCBIfam" id="NF010112">
    <property type="entry name" value="PRK13585.1"/>
    <property type="match status" value="1"/>
</dbReference>
<evidence type="ECO:0000256" key="5">
    <source>
        <dbReference type="ARBA" id="ARBA00012550"/>
    </source>
</evidence>
<keyword evidence="8 12" id="KW-0028">Amino-acid biosynthesis</keyword>
<dbReference type="InterPro" id="IPR006063">
    <property type="entry name" value="HisA_bact_arch"/>
</dbReference>
<evidence type="ECO:0000256" key="9">
    <source>
        <dbReference type="ARBA" id="ARBA00023102"/>
    </source>
</evidence>
<keyword evidence="10 12" id="KW-0413">Isomerase</keyword>
<organism evidence="15 16">
    <name type="scientific">Methanolapillus ohkumae</name>
    <dbReference type="NCBI Taxonomy" id="3028298"/>
    <lineage>
        <taxon>Archaea</taxon>
        <taxon>Methanobacteriati</taxon>
        <taxon>Methanobacteriota</taxon>
        <taxon>Stenosarchaea group</taxon>
        <taxon>Methanomicrobia</taxon>
        <taxon>Methanosarcinales</taxon>
        <taxon>Methanosarcinaceae</taxon>
        <taxon>Methanolapillus</taxon>
    </lineage>
</organism>
<dbReference type="InterPro" id="IPR044524">
    <property type="entry name" value="Isoase_HisA-like"/>
</dbReference>
<dbReference type="PANTHER" id="PTHR43090">
    <property type="entry name" value="1-(5-PHOSPHORIBOSYL)-5-[(5-PHOSPHORIBOSYLAMINO)METHYLIDENEAMINO] IMIDAZOLE-4-CARBOXAMIDE ISOMERASE"/>
    <property type="match status" value="1"/>
</dbReference>
<evidence type="ECO:0000256" key="7">
    <source>
        <dbReference type="ARBA" id="ARBA00022490"/>
    </source>
</evidence>
<name>A0AA96V5P7_9EURY</name>
<comment type="subcellular location">
    <subcellularLocation>
        <location evidence="2 12 14">Cytoplasm</location>
    </subcellularLocation>
</comment>
<keyword evidence="7 12" id="KW-0963">Cytoplasm</keyword>
<reference evidence="15 16" key="1">
    <citation type="submission" date="2023-07" db="EMBL/GenBank/DDBJ databases">
        <title>Closed genome sequence of Methanosarcinaceae archaeon Am2.</title>
        <authorList>
            <person name="Poehlein A."/>
            <person name="Protasov E."/>
            <person name="Platt K."/>
            <person name="Reeh H."/>
            <person name="Daniel R."/>
            <person name="Brune A."/>
        </authorList>
    </citation>
    <scope>NUCLEOTIDE SEQUENCE [LARGE SCALE GENOMIC DNA]</scope>
    <source>
        <strain evidence="15 16">Am2</strain>
    </source>
</reference>
<dbReference type="Proteomes" id="UP001304970">
    <property type="component" value="Chromosome"/>
</dbReference>
<dbReference type="Gene3D" id="3.20.20.70">
    <property type="entry name" value="Aldolase class I"/>
    <property type="match status" value="1"/>
</dbReference>